<dbReference type="Pfam" id="PF13599">
    <property type="entry name" value="Pentapeptide_4"/>
    <property type="match status" value="1"/>
</dbReference>
<proteinExistence type="predicted"/>
<organism evidence="1 2">
    <name type="scientific">Nemorincola caseinilytica</name>
    <dbReference type="NCBI Taxonomy" id="2054315"/>
    <lineage>
        <taxon>Bacteria</taxon>
        <taxon>Pseudomonadati</taxon>
        <taxon>Bacteroidota</taxon>
        <taxon>Chitinophagia</taxon>
        <taxon>Chitinophagales</taxon>
        <taxon>Chitinophagaceae</taxon>
        <taxon>Nemorincola</taxon>
    </lineage>
</organism>
<dbReference type="Pfam" id="PF00805">
    <property type="entry name" value="Pentapeptide"/>
    <property type="match status" value="1"/>
</dbReference>
<sequence length="183" mass="20390">MTFDRAALAEKPLTKGEYDNCTFTGCDLSGADLSGMRFIQCTFTGCNLSMARITKTVWMDATFKDCKMLGLRWDSCDPFGLALMPDGCVMDHSSFYGVKLRKAVFRHTQMRETDLTECDLTGATLHHCDLAGATFDNTILEKADLSTALNYTIDPDRNKIKKAHFALHGLPGLLAKYDIRIDI</sequence>
<dbReference type="EMBL" id="BAABFA010000014">
    <property type="protein sequence ID" value="GAA4466626.1"/>
    <property type="molecule type" value="Genomic_DNA"/>
</dbReference>
<accession>A0ABP8NJT8</accession>
<dbReference type="PANTHER" id="PTHR14136:SF17">
    <property type="entry name" value="BTB_POZ DOMAIN-CONTAINING PROTEIN KCTD9"/>
    <property type="match status" value="1"/>
</dbReference>
<dbReference type="InterPro" id="IPR051082">
    <property type="entry name" value="Pentapeptide-BTB/POZ_domain"/>
</dbReference>
<dbReference type="SUPFAM" id="SSF141571">
    <property type="entry name" value="Pentapeptide repeat-like"/>
    <property type="match status" value="1"/>
</dbReference>
<dbReference type="Proteomes" id="UP001500067">
    <property type="component" value="Unassembled WGS sequence"/>
</dbReference>
<dbReference type="InterPro" id="IPR001646">
    <property type="entry name" value="5peptide_repeat"/>
</dbReference>
<name>A0ABP8NJT8_9BACT</name>
<comment type="caution">
    <text evidence="1">The sequence shown here is derived from an EMBL/GenBank/DDBJ whole genome shotgun (WGS) entry which is preliminary data.</text>
</comment>
<dbReference type="PANTHER" id="PTHR14136">
    <property type="entry name" value="BTB_POZ DOMAIN-CONTAINING PROTEIN KCTD9"/>
    <property type="match status" value="1"/>
</dbReference>
<keyword evidence="2" id="KW-1185">Reference proteome</keyword>
<dbReference type="Gene3D" id="2.160.20.80">
    <property type="entry name" value="E3 ubiquitin-protein ligase SopA"/>
    <property type="match status" value="1"/>
</dbReference>
<evidence type="ECO:0000313" key="2">
    <source>
        <dbReference type="Proteomes" id="UP001500067"/>
    </source>
</evidence>
<reference evidence="2" key="1">
    <citation type="journal article" date="2019" name="Int. J. Syst. Evol. Microbiol.">
        <title>The Global Catalogue of Microorganisms (GCM) 10K type strain sequencing project: providing services to taxonomists for standard genome sequencing and annotation.</title>
        <authorList>
            <consortium name="The Broad Institute Genomics Platform"/>
            <consortium name="The Broad Institute Genome Sequencing Center for Infectious Disease"/>
            <person name="Wu L."/>
            <person name="Ma J."/>
        </authorList>
    </citation>
    <scope>NUCLEOTIDE SEQUENCE [LARGE SCALE GENOMIC DNA]</scope>
    <source>
        <strain evidence="2">JCM 32105</strain>
    </source>
</reference>
<evidence type="ECO:0000313" key="1">
    <source>
        <dbReference type="EMBL" id="GAA4466626.1"/>
    </source>
</evidence>
<protein>
    <submittedName>
        <fullName evidence="1">Pentapeptide repeat-containing protein</fullName>
    </submittedName>
</protein>
<gene>
    <name evidence="1" type="ORF">GCM10023093_21000</name>
</gene>